<accession>A0A8H3M2M1</accession>
<dbReference type="InterPro" id="IPR036910">
    <property type="entry name" value="HMG_box_dom_sf"/>
</dbReference>
<organism evidence="1 2">
    <name type="scientific">Rhizophagus clarus</name>
    <dbReference type="NCBI Taxonomy" id="94130"/>
    <lineage>
        <taxon>Eukaryota</taxon>
        <taxon>Fungi</taxon>
        <taxon>Fungi incertae sedis</taxon>
        <taxon>Mucoromycota</taxon>
        <taxon>Glomeromycotina</taxon>
        <taxon>Glomeromycetes</taxon>
        <taxon>Glomerales</taxon>
        <taxon>Glomeraceae</taxon>
        <taxon>Rhizophagus</taxon>
    </lineage>
</organism>
<evidence type="ECO:0000313" key="2">
    <source>
        <dbReference type="Proteomes" id="UP000615446"/>
    </source>
</evidence>
<proteinExistence type="predicted"/>
<dbReference type="Proteomes" id="UP000615446">
    <property type="component" value="Unassembled WGS sequence"/>
</dbReference>
<gene>
    <name evidence="1" type="ORF">RCL2_002333500</name>
</gene>
<evidence type="ECO:0000313" key="1">
    <source>
        <dbReference type="EMBL" id="GES96716.1"/>
    </source>
</evidence>
<evidence type="ECO:0008006" key="3">
    <source>
        <dbReference type="Google" id="ProtNLM"/>
    </source>
</evidence>
<protein>
    <recommendedName>
        <fullName evidence="3">HMG box domain-containing protein</fullName>
    </recommendedName>
</protein>
<dbReference type="AlphaFoldDB" id="A0A8H3M2M1"/>
<comment type="caution">
    <text evidence="1">The sequence shown here is derived from an EMBL/GenBank/DDBJ whole genome shotgun (WGS) entry which is preliminary data.</text>
</comment>
<dbReference type="SUPFAM" id="SSF47095">
    <property type="entry name" value="HMG-box"/>
    <property type="match status" value="1"/>
</dbReference>
<name>A0A8H3M2M1_9GLOM</name>
<reference evidence="1" key="1">
    <citation type="submission" date="2019-10" db="EMBL/GenBank/DDBJ databases">
        <title>Conservation and host-specific expression of non-tandemly repeated heterogenous ribosome RNA gene in arbuscular mycorrhizal fungi.</title>
        <authorList>
            <person name="Maeda T."/>
            <person name="Kobayashi Y."/>
            <person name="Nakagawa T."/>
            <person name="Ezawa T."/>
            <person name="Yamaguchi K."/>
            <person name="Bino T."/>
            <person name="Nishimoto Y."/>
            <person name="Shigenobu S."/>
            <person name="Kawaguchi M."/>
        </authorList>
    </citation>
    <scope>NUCLEOTIDE SEQUENCE</scope>
    <source>
        <strain evidence="1">HR1</strain>
    </source>
</reference>
<dbReference type="Gene3D" id="1.10.30.10">
    <property type="entry name" value="High mobility group box domain"/>
    <property type="match status" value="1"/>
</dbReference>
<sequence length="116" mass="13816">MVPNAFIAYRMTLIREYRNKNKNIKLPRMGDFSRIAEDSWNKEPQHRSQVLYQETSRDKRRVYCDAKSNIVPIQDNAISTSRSSHIINNSFQEQIRILQEYVRILEQTIDCLLIEL</sequence>
<dbReference type="EMBL" id="BLAL01000252">
    <property type="protein sequence ID" value="GES96716.1"/>
    <property type="molecule type" value="Genomic_DNA"/>
</dbReference>
<dbReference type="OrthoDB" id="2345264at2759"/>